<protein>
    <submittedName>
        <fullName evidence="4">Phenylacetic acid degradation bifunctional protein PaaZ</fullName>
    </submittedName>
</protein>
<dbReference type="InterPro" id="IPR016161">
    <property type="entry name" value="Ald_DH/histidinol_DH"/>
</dbReference>
<sequence length="681" mass="74032">MKLLNYALGQWVEGSEDGAKLLDASTGQLVAMASSKGLDFGEMLDYARRIGNKELRNLTFHERARLLKALALHLLEHKNKFYEVSYQTGATKIDSWIDIEGGIGNLFVYSSKGRRELPNEKFLVDGAAEFLSKEGSFLGHHILTPKRGCAIHINAYNFPVWGMLEKVAVNILAGVPAIVKPATSTSYVTEAVFKEIIASNILPPGALQLISGSANGILDHVTSQDVVTFTGSATTGLMLKSHENILNNNIPFNLEADSLNSSILGPDAVPGTQEFDLFIKEVSKEMTIKAGQKCTAIRRIIVPANLAGDVRDGLIKRLEKVTIGDPRTKDVRMGPLASLSQKEEVLARIEELKKDSELVFGGGTPKEILGGDLDKGAFISPTLLYCDKPFNNSNVHNVEAFGPVSTIIPYKNIEEAAELSHMGLGSLVSSVVTNDNDFARDIVLETASSHGRILVLNRHCAKESTGHGSPMPQLVHGGPGRAGGGEEMGGIRGVHHYMQRTAIQGHPTTLTAITNVYQAGSEQLNPGVHPFKKHFEELKIGDTHVTHKRTVTETDIVNFANVSWDHFYAHTDETSLEGTIFEKRVAHGYFIISAAAGLFVDPGKGPVLANYGLDDLRFIKPVYVGATIGVRLTCKEKVEQEDREGETPKGVVKWLVDVYDETGESVAIATILTLVSKLPKK</sequence>
<evidence type="ECO:0000259" key="2">
    <source>
        <dbReference type="Pfam" id="PF00171"/>
    </source>
</evidence>
<evidence type="ECO:0000259" key="3">
    <source>
        <dbReference type="Pfam" id="PF01575"/>
    </source>
</evidence>
<dbReference type="Proteomes" id="UP000196531">
    <property type="component" value="Unassembled WGS sequence"/>
</dbReference>
<dbReference type="InterPro" id="IPR015590">
    <property type="entry name" value="Aldehyde_DH_dom"/>
</dbReference>
<dbReference type="SUPFAM" id="SSF54637">
    <property type="entry name" value="Thioesterase/thiol ester dehydrase-isomerase"/>
    <property type="match status" value="1"/>
</dbReference>
<dbReference type="Pfam" id="PF01575">
    <property type="entry name" value="MaoC_dehydratas"/>
    <property type="match status" value="1"/>
</dbReference>
<dbReference type="CDD" id="cd07128">
    <property type="entry name" value="ALDH_MaoC-N"/>
    <property type="match status" value="1"/>
</dbReference>
<dbReference type="NCBIfam" id="NF008868">
    <property type="entry name" value="PRK11903.1"/>
    <property type="match status" value="1"/>
</dbReference>
<reference evidence="5" key="1">
    <citation type="journal article" date="2017" name="Proc. Natl. Acad. Sci. U.S.A.">
        <title>Simulation of Deepwater Horizon oil plume reveals substrate specialization within a complex community of hydrocarbon-degraders.</title>
        <authorList>
            <person name="Hu P."/>
            <person name="Dubinsky E.A."/>
            <person name="Probst A.J."/>
            <person name="Wang J."/>
            <person name="Sieber C.M.K."/>
            <person name="Tom L.M."/>
            <person name="Gardinali P."/>
            <person name="Banfield J.F."/>
            <person name="Atlas R.M."/>
            <person name="Andersen G.L."/>
        </authorList>
    </citation>
    <scope>NUCLEOTIDE SEQUENCE [LARGE SCALE GENOMIC DNA]</scope>
</reference>
<dbReference type="SUPFAM" id="SSF53720">
    <property type="entry name" value="ALDH-like"/>
    <property type="match status" value="1"/>
</dbReference>
<dbReference type="InterPro" id="IPR011966">
    <property type="entry name" value="PaaN-DH"/>
</dbReference>
<evidence type="ECO:0000256" key="1">
    <source>
        <dbReference type="ARBA" id="ARBA00023002"/>
    </source>
</evidence>
<accession>A0A1Y5F8H6</accession>
<dbReference type="InterPro" id="IPR016162">
    <property type="entry name" value="Ald_DH_N"/>
</dbReference>
<dbReference type="InterPro" id="IPR002539">
    <property type="entry name" value="MaoC-like_dom"/>
</dbReference>
<dbReference type="InterPro" id="IPR016163">
    <property type="entry name" value="Ald_DH_C"/>
</dbReference>
<keyword evidence="1" id="KW-0560">Oxidoreductase</keyword>
<dbReference type="InterPro" id="IPR029069">
    <property type="entry name" value="HotDog_dom_sf"/>
</dbReference>
<dbReference type="AlphaFoldDB" id="A0A1Y5F8H6"/>
<dbReference type="NCBIfam" id="TIGR02278">
    <property type="entry name" value="PaaN-DH"/>
    <property type="match status" value="1"/>
</dbReference>
<name>A0A1Y5F8H6_9BACT</name>
<comment type="caution">
    <text evidence="4">The sequence shown here is derived from an EMBL/GenBank/DDBJ whole genome shotgun (WGS) entry which is preliminary data.</text>
</comment>
<dbReference type="PANTHER" id="PTHR43111">
    <property type="entry name" value="ALDEHYDE DEHYDROGENASE B-RELATED"/>
    <property type="match status" value="1"/>
</dbReference>
<dbReference type="Gene3D" id="3.10.129.10">
    <property type="entry name" value="Hotdog Thioesterase"/>
    <property type="match status" value="1"/>
</dbReference>
<dbReference type="Gene3D" id="3.40.605.10">
    <property type="entry name" value="Aldehyde Dehydrogenase, Chain A, domain 1"/>
    <property type="match status" value="1"/>
</dbReference>
<dbReference type="Gene3D" id="3.40.309.10">
    <property type="entry name" value="Aldehyde Dehydrogenase, Chain A, domain 2"/>
    <property type="match status" value="1"/>
</dbReference>
<evidence type="ECO:0000313" key="5">
    <source>
        <dbReference type="Proteomes" id="UP000196531"/>
    </source>
</evidence>
<dbReference type="GO" id="GO:0016620">
    <property type="term" value="F:oxidoreductase activity, acting on the aldehyde or oxo group of donors, NAD or NADP as acceptor"/>
    <property type="evidence" value="ECO:0007669"/>
    <property type="project" value="InterPro"/>
</dbReference>
<feature type="domain" description="Aldehyde dehydrogenase" evidence="2">
    <location>
        <begin position="11"/>
        <end position="501"/>
    </location>
</feature>
<proteinExistence type="predicted"/>
<dbReference type="EMBL" id="MAAO01000006">
    <property type="protein sequence ID" value="OUR97183.1"/>
    <property type="molecule type" value="Genomic_DNA"/>
</dbReference>
<organism evidence="4 5">
    <name type="scientific">Halobacteriovorax marinus</name>
    <dbReference type="NCBI Taxonomy" id="97084"/>
    <lineage>
        <taxon>Bacteria</taxon>
        <taxon>Pseudomonadati</taxon>
        <taxon>Bdellovibrionota</taxon>
        <taxon>Bacteriovoracia</taxon>
        <taxon>Bacteriovoracales</taxon>
        <taxon>Halobacteriovoraceae</taxon>
        <taxon>Halobacteriovorax</taxon>
    </lineage>
</organism>
<dbReference type="PANTHER" id="PTHR43111:SF1">
    <property type="entry name" value="ALDEHYDE DEHYDROGENASE B-RELATED"/>
    <property type="match status" value="1"/>
</dbReference>
<evidence type="ECO:0000313" key="4">
    <source>
        <dbReference type="EMBL" id="OUR97183.1"/>
    </source>
</evidence>
<feature type="domain" description="MaoC-like" evidence="3">
    <location>
        <begin position="542"/>
        <end position="651"/>
    </location>
</feature>
<gene>
    <name evidence="4" type="ORF">A9Q84_12720</name>
</gene>
<dbReference type="Pfam" id="PF00171">
    <property type="entry name" value="Aldedh"/>
    <property type="match status" value="1"/>
</dbReference>